<evidence type="ECO:0000256" key="1">
    <source>
        <dbReference type="ARBA" id="ARBA00004141"/>
    </source>
</evidence>
<gene>
    <name evidence="8" type="ORF">METZ01_LOCUS143094</name>
</gene>
<reference evidence="8" key="1">
    <citation type="submission" date="2018-05" db="EMBL/GenBank/DDBJ databases">
        <authorList>
            <person name="Lanie J.A."/>
            <person name="Ng W.-L."/>
            <person name="Kazmierczak K.M."/>
            <person name="Andrzejewski T.M."/>
            <person name="Davidsen T.M."/>
            <person name="Wayne K.J."/>
            <person name="Tettelin H."/>
            <person name="Glass J.I."/>
            <person name="Rusch D."/>
            <person name="Podicherti R."/>
            <person name="Tsui H.-C.T."/>
            <person name="Winkler M.E."/>
        </authorList>
    </citation>
    <scope>NUCLEOTIDE SEQUENCE</scope>
</reference>
<evidence type="ECO:0000259" key="7">
    <source>
        <dbReference type="Pfam" id="PF01545"/>
    </source>
</evidence>
<dbReference type="Gene3D" id="1.20.1510.10">
    <property type="entry name" value="Cation efflux protein transmembrane domain"/>
    <property type="match status" value="1"/>
</dbReference>
<proteinExistence type="predicted"/>
<dbReference type="EMBL" id="UINC01021838">
    <property type="protein sequence ID" value="SVA90240.1"/>
    <property type="molecule type" value="Genomic_DNA"/>
</dbReference>
<evidence type="ECO:0000256" key="3">
    <source>
        <dbReference type="ARBA" id="ARBA00022692"/>
    </source>
</evidence>
<dbReference type="GO" id="GO:0008324">
    <property type="term" value="F:monoatomic cation transmembrane transporter activity"/>
    <property type="evidence" value="ECO:0007669"/>
    <property type="project" value="InterPro"/>
</dbReference>
<keyword evidence="5 6" id="KW-0472">Membrane</keyword>
<dbReference type="InterPro" id="IPR040177">
    <property type="entry name" value="SLC30A9"/>
</dbReference>
<feature type="transmembrane region" description="Helical" evidence="6">
    <location>
        <begin position="115"/>
        <end position="137"/>
    </location>
</feature>
<feature type="domain" description="Cation efflux protein transmembrane" evidence="7">
    <location>
        <begin position="13"/>
        <end position="180"/>
    </location>
</feature>
<keyword evidence="3 6" id="KW-0812">Transmembrane</keyword>
<dbReference type="GO" id="GO:0006829">
    <property type="term" value="P:zinc ion transport"/>
    <property type="evidence" value="ECO:0007669"/>
    <property type="project" value="InterPro"/>
</dbReference>
<comment type="subcellular location">
    <subcellularLocation>
        <location evidence="1">Membrane</location>
        <topology evidence="1">Multi-pass membrane protein</topology>
    </subcellularLocation>
</comment>
<dbReference type="PANTHER" id="PTHR13414:SF9">
    <property type="entry name" value="PROTON-COUPLED ZINC ANTIPORTER SLC30A9, MITOCHONDRIAL"/>
    <property type="match status" value="1"/>
</dbReference>
<evidence type="ECO:0000256" key="6">
    <source>
        <dbReference type="SAM" id="Phobius"/>
    </source>
</evidence>
<name>A0A381ZLW4_9ZZZZ</name>
<dbReference type="InterPro" id="IPR027469">
    <property type="entry name" value="Cation_efflux_TMD_sf"/>
</dbReference>
<dbReference type="AlphaFoldDB" id="A0A381ZLW4"/>
<dbReference type="Pfam" id="PF01545">
    <property type="entry name" value="Cation_efflux"/>
    <property type="match status" value="1"/>
</dbReference>
<protein>
    <recommendedName>
        <fullName evidence="7">Cation efflux protein transmembrane domain-containing protein</fullName>
    </recommendedName>
</protein>
<keyword evidence="4 6" id="KW-1133">Transmembrane helix</keyword>
<dbReference type="NCBIfam" id="TIGR01297">
    <property type="entry name" value="CDF"/>
    <property type="match status" value="1"/>
</dbReference>
<evidence type="ECO:0000256" key="2">
    <source>
        <dbReference type="ARBA" id="ARBA00022448"/>
    </source>
</evidence>
<feature type="non-terminal residue" evidence="8">
    <location>
        <position position="181"/>
    </location>
</feature>
<sequence>MSSTNHNSSAKAILYAFIANLGIAIAKLGAAFYTGSGSLLAESIHSFADCGNQVLLFIGLKQADKPADEKHPLGYGKIIYFWSFIVAILLFSMGGLYSIYEGWHKLHNPEVLKHVWVALLVLAFGVVLESFSLLGALKEIKKIRKGKTLSTWFKNTRNAELVVILGEDTGAILGLIIAFVF</sequence>
<dbReference type="SUPFAM" id="SSF161111">
    <property type="entry name" value="Cation efflux protein transmembrane domain-like"/>
    <property type="match status" value="1"/>
</dbReference>
<evidence type="ECO:0000256" key="5">
    <source>
        <dbReference type="ARBA" id="ARBA00023136"/>
    </source>
</evidence>
<dbReference type="InterPro" id="IPR058533">
    <property type="entry name" value="Cation_efflux_TM"/>
</dbReference>
<accession>A0A381ZLW4</accession>
<evidence type="ECO:0000313" key="8">
    <source>
        <dbReference type="EMBL" id="SVA90240.1"/>
    </source>
</evidence>
<dbReference type="PANTHER" id="PTHR13414">
    <property type="entry name" value="HUEL-CATION TRANSPORTER"/>
    <property type="match status" value="1"/>
</dbReference>
<keyword evidence="2" id="KW-0813">Transport</keyword>
<dbReference type="InterPro" id="IPR002524">
    <property type="entry name" value="Cation_efflux"/>
</dbReference>
<organism evidence="8">
    <name type="scientific">marine metagenome</name>
    <dbReference type="NCBI Taxonomy" id="408172"/>
    <lineage>
        <taxon>unclassified sequences</taxon>
        <taxon>metagenomes</taxon>
        <taxon>ecological metagenomes</taxon>
    </lineage>
</organism>
<feature type="transmembrane region" description="Helical" evidence="6">
    <location>
        <begin position="158"/>
        <end position="180"/>
    </location>
</feature>
<feature type="transmembrane region" description="Helical" evidence="6">
    <location>
        <begin position="12"/>
        <end position="33"/>
    </location>
</feature>
<evidence type="ECO:0000256" key="4">
    <source>
        <dbReference type="ARBA" id="ARBA00022989"/>
    </source>
</evidence>
<dbReference type="GO" id="GO:0016020">
    <property type="term" value="C:membrane"/>
    <property type="evidence" value="ECO:0007669"/>
    <property type="project" value="UniProtKB-SubCell"/>
</dbReference>
<feature type="transmembrane region" description="Helical" evidence="6">
    <location>
        <begin position="79"/>
        <end position="100"/>
    </location>
</feature>